<dbReference type="RefSeq" id="WP_268057860.1">
    <property type="nucleotide sequence ID" value="NZ_JAPOHA010000005.1"/>
</dbReference>
<sequence length="390" mass="43262">MDSSGARLDKFLMRKSNRKLVFSAIHRKGFLSRVQIANLTHMSLMTVGRIVDELVNIGIVVEEDSSDTTATVGRRPKLLHVASDHFLSVGVEIDRDGIYAGIINLQGKVLKKLEYKDNYSGESAETVLKKVSEIIKQILSENPELPVIHAVGVACPGLIDDGVIRFSSQMKWKDVPAVDILREYTGINDIFLDNEVKAHGMAEDMFGLAKGYKSSVVLTMGSGIGSSVLINHKLYRGRLNMAGEIGHICINPYGNMCECGKRGCLQTYMADWAILREARMVQEDITIDGVFQAYSEGKAWAVDLIGRVMEYLSITISILASTYSPDIIILCGRLIEDHEVFRNLVEKQYRNATKDYMLDPFHVRVSDLGSDGTVVGAGTLAYYNMLDKIL</sequence>
<keyword evidence="3" id="KW-0859">Xylose metabolism</keyword>
<evidence type="ECO:0000256" key="3">
    <source>
        <dbReference type="ARBA" id="ARBA00022629"/>
    </source>
</evidence>
<proteinExistence type="inferred from homology"/>
<name>A0ABT4BSJ4_9FIRM</name>
<evidence type="ECO:0000313" key="5">
    <source>
        <dbReference type="Proteomes" id="UP001082703"/>
    </source>
</evidence>
<dbReference type="Pfam" id="PF00480">
    <property type="entry name" value="ROK"/>
    <property type="match status" value="1"/>
</dbReference>
<organism evidence="4 5">
    <name type="scientific">Caproiciproducens galactitolivorans</name>
    <dbReference type="NCBI Taxonomy" id="642589"/>
    <lineage>
        <taxon>Bacteria</taxon>
        <taxon>Bacillati</taxon>
        <taxon>Bacillota</taxon>
        <taxon>Clostridia</taxon>
        <taxon>Eubacteriales</taxon>
        <taxon>Acutalibacteraceae</taxon>
        <taxon>Caproiciproducens</taxon>
    </lineage>
</organism>
<keyword evidence="5" id="KW-1185">Reference proteome</keyword>
<dbReference type="PANTHER" id="PTHR18964">
    <property type="entry name" value="ROK (REPRESSOR, ORF, KINASE) FAMILY"/>
    <property type="match status" value="1"/>
</dbReference>
<dbReference type="InterPro" id="IPR036388">
    <property type="entry name" value="WH-like_DNA-bd_sf"/>
</dbReference>
<dbReference type="SUPFAM" id="SSF46785">
    <property type="entry name" value="Winged helix' DNA-binding domain"/>
    <property type="match status" value="1"/>
</dbReference>
<comment type="caution">
    <text evidence="4">The sequence shown here is derived from an EMBL/GenBank/DDBJ whole genome shotgun (WGS) entry which is preliminary data.</text>
</comment>
<accession>A0ABT4BSJ4</accession>
<gene>
    <name evidence="4" type="ORF">OUY18_06085</name>
</gene>
<dbReference type="InterPro" id="IPR036390">
    <property type="entry name" value="WH_DNA-bd_sf"/>
</dbReference>
<keyword evidence="3" id="KW-0119">Carbohydrate metabolism</keyword>
<dbReference type="EMBL" id="JAPOHA010000005">
    <property type="protein sequence ID" value="MCY1713819.1"/>
    <property type="molecule type" value="Genomic_DNA"/>
</dbReference>
<comment type="function">
    <text evidence="1">Transcriptional repressor of xylose-utilizing enzymes.</text>
</comment>
<evidence type="ECO:0000256" key="1">
    <source>
        <dbReference type="ARBA" id="ARBA00002486"/>
    </source>
</evidence>
<dbReference type="InterPro" id="IPR000600">
    <property type="entry name" value="ROK"/>
</dbReference>
<comment type="similarity">
    <text evidence="2">Belongs to the ROK (NagC/XylR) family.</text>
</comment>
<dbReference type="PANTHER" id="PTHR18964:SF149">
    <property type="entry name" value="BIFUNCTIONAL UDP-N-ACETYLGLUCOSAMINE 2-EPIMERASE_N-ACETYLMANNOSAMINE KINASE"/>
    <property type="match status" value="1"/>
</dbReference>
<dbReference type="Gene3D" id="3.30.420.40">
    <property type="match status" value="2"/>
</dbReference>
<dbReference type="Proteomes" id="UP001082703">
    <property type="component" value="Unassembled WGS sequence"/>
</dbReference>
<evidence type="ECO:0000256" key="2">
    <source>
        <dbReference type="ARBA" id="ARBA00006479"/>
    </source>
</evidence>
<dbReference type="Gene3D" id="1.10.10.10">
    <property type="entry name" value="Winged helix-like DNA-binding domain superfamily/Winged helix DNA-binding domain"/>
    <property type="match status" value="1"/>
</dbReference>
<protein>
    <submittedName>
        <fullName evidence="4">ROK family protein</fullName>
    </submittedName>
</protein>
<evidence type="ECO:0000313" key="4">
    <source>
        <dbReference type="EMBL" id="MCY1713819.1"/>
    </source>
</evidence>
<dbReference type="SUPFAM" id="SSF53067">
    <property type="entry name" value="Actin-like ATPase domain"/>
    <property type="match status" value="1"/>
</dbReference>
<dbReference type="InterPro" id="IPR043129">
    <property type="entry name" value="ATPase_NBD"/>
</dbReference>
<reference evidence="4 5" key="1">
    <citation type="submission" date="2022-11" db="EMBL/GenBank/DDBJ databases">
        <authorList>
            <person name="Caiyu Z."/>
        </authorList>
    </citation>
    <scope>NUCLEOTIDE SEQUENCE [LARGE SCALE GENOMIC DNA]</scope>
    <source>
        <strain evidence="4 5">YR-4</strain>
    </source>
</reference>